<evidence type="ECO:0000313" key="1">
    <source>
        <dbReference type="EMBL" id="PTB88852.1"/>
    </source>
</evidence>
<organism evidence="1 2">
    <name type="scientific">Marivirga lumbricoides</name>
    <dbReference type="NCBI Taxonomy" id="1046115"/>
    <lineage>
        <taxon>Bacteria</taxon>
        <taxon>Pseudomonadati</taxon>
        <taxon>Bacteroidota</taxon>
        <taxon>Cytophagia</taxon>
        <taxon>Cytophagales</taxon>
        <taxon>Marivirgaceae</taxon>
        <taxon>Marivirga</taxon>
    </lineage>
</organism>
<reference evidence="1 2" key="1">
    <citation type="submission" date="2018-03" db="EMBL/GenBank/DDBJ databases">
        <title>Cross-interface Injection: A General Nanoliter Liquid Handling Method Applied to Single Cells Genome Amplification Automated Nanoliter Liquid Handling Applied to Single Cell Multiple Displacement Amplification.</title>
        <authorList>
            <person name="Yun J."/>
            <person name="Xu P."/>
            <person name="Xu J."/>
            <person name="Dai X."/>
            <person name="Wang Y."/>
            <person name="Zheng X."/>
            <person name="Cao C."/>
            <person name="Yi Q."/>
            <person name="Zhu Y."/>
            <person name="Wang L."/>
            <person name="Dong Z."/>
            <person name="Huang Y."/>
            <person name="Huang L."/>
            <person name="Du W."/>
        </authorList>
    </citation>
    <scope>NUCLEOTIDE SEQUENCE [LARGE SCALE GENOMIC DNA]</scope>
    <source>
        <strain evidence="1 2">Z-D1-2</strain>
    </source>
</reference>
<protein>
    <submittedName>
        <fullName evidence="1">Uncharacterized protein</fullName>
    </submittedName>
</protein>
<feature type="non-terminal residue" evidence="1">
    <location>
        <position position="182"/>
    </location>
</feature>
<evidence type="ECO:0000313" key="2">
    <source>
        <dbReference type="Proteomes" id="UP000240608"/>
    </source>
</evidence>
<dbReference type="EMBL" id="PYVU01000714">
    <property type="protein sequence ID" value="PTB88852.1"/>
    <property type="molecule type" value="Genomic_DNA"/>
</dbReference>
<proteinExistence type="predicted"/>
<accession>A0A2T4D532</accession>
<comment type="caution">
    <text evidence="1">The sequence shown here is derived from an EMBL/GenBank/DDBJ whole genome shotgun (WGS) entry which is preliminary data.</text>
</comment>
<name>A0A2T4D532_9BACT</name>
<dbReference type="Proteomes" id="UP000240608">
    <property type="component" value="Unassembled WGS sequence"/>
</dbReference>
<sequence length="182" mass="19461">LVIDNGNNPSIVNGIGSTELNRYLQIVNSTGLVTPSGLKAGGLLVANNFNYASPAKGDMVVQGRLGIGDALTSNPSNHTLLVNGTLNSTGIYVNNQLMVSSPWVTSSSKISYSGNVAIGTTLSNNPNSYMLAVNGKIGAKDVQIENSSATWPDYVFENDYYLPFLSEVEQFILKHKHLKDIP</sequence>
<gene>
    <name evidence="1" type="ORF">C9994_17620</name>
</gene>
<dbReference type="AlphaFoldDB" id="A0A2T4D532"/>
<feature type="non-terminal residue" evidence="1">
    <location>
        <position position="1"/>
    </location>
</feature>